<evidence type="ECO:0000313" key="3">
    <source>
        <dbReference type="Proteomes" id="UP000299102"/>
    </source>
</evidence>
<reference evidence="2 3" key="1">
    <citation type="journal article" date="2019" name="Commun. Biol.">
        <title>The bagworm genome reveals a unique fibroin gene that provides high tensile strength.</title>
        <authorList>
            <person name="Kono N."/>
            <person name="Nakamura H."/>
            <person name="Ohtoshi R."/>
            <person name="Tomita M."/>
            <person name="Numata K."/>
            <person name="Arakawa K."/>
        </authorList>
    </citation>
    <scope>NUCLEOTIDE SEQUENCE [LARGE SCALE GENOMIC DNA]</scope>
</reference>
<dbReference type="Proteomes" id="UP000299102">
    <property type="component" value="Unassembled WGS sequence"/>
</dbReference>
<organism evidence="2 3">
    <name type="scientific">Eumeta variegata</name>
    <name type="common">Bagworm moth</name>
    <name type="synonym">Eumeta japonica</name>
    <dbReference type="NCBI Taxonomy" id="151549"/>
    <lineage>
        <taxon>Eukaryota</taxon>
        <taxon>Metazoa</taxon>
        <taxon>Ecdysozoa</taxon>
        <taxon>Arthropoda</taxon>
        <taxon>Hexapoda</taxon>
        <taxon>Insecta</taxon>
        <taxon>Pterygota</taxon>
        <taxon>Neoptera</taxon>
        <taxon>Endopterygota</taxon>
        <taxon>Lepidoptera</taxon>
        <taxon>Glossata</taxon>
        <taxon>Ditrysia</taxon>
        <taxon>Tineoidea</taxon>
        <taxon>Psychidae</taxon>
        <taxon>Oiketicinae</taxon>
        <taxon>Eumeta</taxon>
    </lineage>
</organism>
<protein>
    <submittedName>
        <fullName evidence="2">Uncharacterized protein</fullName>
    </submittedName>
</protein>
<proteinExistence type="predicted"/>
<dbReference type="AlphaFoldDB" id="A0A4C2A218"/>
<sequence length="108" mass="11692">MKFYFIDGAPRSSRPSYRRTHLARFPPRNEIVSRHLTRRTRGPPAAGRGAGAGLPGRGHLIDTTDEYFALGRTFNGLGLLSADVTDAAVRRPSAASARAALETVIYAP</sequence>
<gene>
    <name evidence="2" type="ORF">EVAR_51794_1</name>
</gene>
<accession>A0A4C2A218</accession>
<dbReference type="EMBL" id="BGZK01002571">
    <property type="protein sequence ID" value="GBP94991.1"/>
    <property type="molecule type" value="Genomic_DNA"/>
</dbReference>
<keyword evidence="3" id="KW-1185">Reference proteome</keyword>
<evidence type="ECO:0000256" key="1">
    <source>
        <dbReference type="SAM" id="MobiDB-lite"/>
    </source>
</evidence>
<name>A0A4C2A218_EUMVA</name>
<comment type="caution">
    <text evidence="2">The sequence shown here is derived from an EMBL/GenBank/DDBJ whole genome shotgun (WGS) entry which is preliminary data.</text>
</comment>
<evidence type="ECO:0000313" key="2">
    <source>
        <dbReference type="EMBL" id="GBP94991.1"/>
    </source>
</evidence>
<feature type="region of interest" description="Disordered" evidence="1">
    <location>
        <begin position="33"/>
        <end position="57"/>
    </location>
</feature>